<feature type="compositionally biased region" description="Pro residues" evidence="1">
    <location>
        <begin position="35"/>
        <end position="49"/>
    </location>
</feature>
<gene>
    <name evidence="2" type="ORF">D9C73_020185</name>
</gene>
<dbReference type="EMBL" id="CM014094">
    <property type="protein sequence ID" value="TKS85158.1"/>
    <property type="molecule type" value="Genomic_DNA"/>
</dbReference>
<keyword evidence="3" id="KW-1185">Reference proteome</keyword>
<organism evidence="2 3">
    <name type="scientific">Collichthys lucidus</name>
    <name type="common">Big head croaker</name>
    <name type="synonym">Sciaena lucida</name>
    <dbReference type="NCBI Taxonomy" id="240159"/>
    <lineage>
        <taxon>Eukaryota</taxon>
        <taxon>Metazoa</taxon>
        <taxon>Chordata</taxon>
        <taxon>Craniata</taxon>
        <taxon>Vertebrata</taxon>
        <taxon>Euteleostomi</taxon>
        <taxon>Actinopterygii</taxon>
        <taxon>Neopterygii</taxon>
        <taxon>Teleostei</taxon>
        <taxon>Neoteleostei</taxon>
        <taxon>Acanthomorphata</taxon>
        <taxon>Eupercaria</taxon>
        <taxon>Sciaenidae</taxon>
        <taxon>Collichthys</taxon>
    </lineage>
</organism>
<dbReference type="Proteomes" id="UP000298787">
    <property type="component" value="Chromosome 17"/>
</dbReference>
<name>A0A4U5VBD2_COLLU</name>
<feature type="compositionally biased region" description="Basic and acidic residues" evidence="1">
    <location>
        <begin position="94"/>
        <end position="103"/>
    </location>
</feature>
<protein>
    <submittedName>
        <fullName evidence="2">Uncharacterized protein</fullName>
    </submittedName>
</protein>
<feature type="region of interest" description="Disordered" evidence="1">
    <location>
        <begin position="19"/>
        <end position="103"/>
    </location>
</feature>
<evidence type="ECO:0000256" key="1">
    <source>
        <dbReference type="SAM" id="MobiDB-lite"/>
    </source>
</evidence>
<proteinExistence type="predicted"/>
<dbReference type="AlphaFoldDB" id="A0A4U5VBD2"/>
<reference evidence="2 3" key="1">
    <citation type="submission" date="2019-01" db="EMBL/GenBank/DDBJ databases">
        <title>Genome Assembly of Collichthys lucidus.</title>
        <authorList>
            <person name="Cai M."/>
            <person name="Xiao S."/>
        </authorList>
    </citation>
    <scope>NUCLEOTIDE SEQUENCE [LARGE SCALE GENOMIC DNA]</scope>
    <source>
        <strain evidence="2">JT15FE1705JMU</strain>
        <tissue evidence="2">Muscle</tissue>
    </source>
</reference>
<accession>A0A4U5VBD2</accession>
<sequence length="103" mass="11767">MQTRRIKWNRWAMWWQAAQHTMTEQPKKTQTKDPTPVPPPYCPASPTAPPSALTAPAGMYPRNETDKRKKPSNGLKPRSKNYFRRCQAASQAGGKDKNRTNFP</sequence>
<evidence type="ECO:0000313" key="3">
    <source>
        <dbReference type="Proteomes" id="UP000298787"/>
    </source>
</evidence>
<evidence type="ECO:0000313" key="2">
    <source>
        <dbReference type="EMBL" id="TKS85158.1"/>
    </source>
</evidence>